<dbReference type="CDD" id="cd00130">
    <property type="entry name" value="PAS"/>
    <property type="match status" value="1"/>
</dbReference>
<evidence type="ECO:0000256" key="7">
    <source>
        <dbReference type="ARBA" id="ARBA00023136"/>
    </source>
</evidence>
<evidence type="ECO:0000256" key="3">
    <source>
        <dbReference type="ARBA" id="ARBA00022553"/>
    </source>
</evidence>
<dbReference type="PROSITE" id="PS50109">
    <property type="entry name" value="HIS_KIN"/>
    <property type="match status" value="1"/>
</dbReference>
<dbReference type="Gene3D" id="1.10.287.130">
    <property type="match status" value="1"/>
</dbReference>
<keyword evidence="4" id="KW-0808">Transferase</keyword>
<dbReference type="InterPro" id="IPR005467">
    <property type="entry name" value="His_kinase_dom"/>
</dbReference>
<keyword evidence="6" id="KW-0902">Two-component regulatory system</keyword>
<dbReference type="Gene3D" id="3.30.565.10">
    <property type="entry name" value="Histidine kinase-like ATPase, C-terminal domain"/>
    <property type="match status" value="1"/>
</dbReference>
<gene>
    <name evidence="10" type="ORF">FA048_06600</name>
</gene>
<dbReference type="GO" id="GO:0005886">
    <property type="term" value="C:plasma membrane"/>
    <property type="evidence" value="ECO:0007669"/>
    <property type="project" value="TreeGrafter"/>
</dbReference>
<dbReference type="OrthoDB" id="9813151at2"/>
<dbReference type="Pfam" id="PF13426">
    <property type="entry name" value="PAS_9"/>
    <property type="match status" value="1"/>
</dbReference>
<evidence type="ECO:0000256" key="6">
    <source>
        <dbReference type="ARBA" id="ARBA00023012"/>
    </source>
</evidence>
<feature type="domain" description="PAS" evidence="9">
    <location>
        <begin position="33"/>
        <end position="78"/>
    </location>
</feature>
<evidence type="ECO:0000313" key="10">
    <source>
        <dbReference type="EMBL" id="TKC09879.1"/>
    </source>
</evidence>
<dbReference type="FunFam" id="3.30.565.10:FF:000006">
    <property type="entry name" value="Sensor histidine kinase WalK"/>
    <property type="match status" value="1"/>
</dbReference>
<keyword evidence="11" id="KW-1185">Reference proteome</keyword>
<dbReference type="InterPro" id="IPR036890">
    <property type="entry name" value="HATPase_C_sf"/>
</dbReference>
<dbReference type="CDD" id="cd00075">
    <property type="entry name" value="HATPase"/>
    <property type="match status" value="1"/>
</dbReference>
<dbReference type="InterPro" id="IPR000014">
    <property type="entry name" value="PAS"/>
</dbReference>
<dbReference type="GO" id="GO:0016036">
    <property type="term" value="P:cellular response to phosphate starvation"/>
    <property type="evidence" value="ECO:0007669"/>
    <property type="project" value="TreeGrafter"/>
</dbReference>
<comment type="caution">
    <text evidence="10">The sequence shown here is derived from an EMBL/GenBank/DDBJ whole genome shotgun (WGS) entry which is preliminary data.</text>
</comment>
<dbReference type="InterPro" id="IPR003661">
    <property type="entry name" value="HisK_dim/P_dom"/>
</dbReference>
<dbReference type="SUPFAM" id="SSF47384">
    <property type="entry name" value="Homodimeric domain of signal transducing histidine kinase"/>
    <property type="match status" value="1"/>
</dbReference>
<feature type="domain" description="Histidine kinase" evidence="8">
    <location>
        <begin position="159"/>
        <end position="375"/>
    </location>
</feature>
<sequence length="384" mass="43743">MIIKPKPVEDRSFQQIQQELAQCKARVNELSLLNEELTDFIENAAIPLHWVNGKGIITWANQAELTALGYEKQEYIGQPIAKFHADQSTIEDILTRLINNETLHNYSARLKCKDGSIKHVLISSNVLRKEEKFIHTRCFTRDITAMVLEEQRKNDFVAMVSHELKTPLTSILGYLQVMLSKTKNSGDPFISMALAKTENQAKSMIRMIEDFLNLSRLEVAKIELNLETFQLHILLQEVIQEIQLISHSHNINLIHNGPITIVADRAKIYQVMVNLINNAIKYSPPQSSITIGYQLHGTAVKIYVTDHGIGIGEADQKQLFERFYRVQSQQTKHTVGFGIGLYLVAEILRYHKSKIEVKSSPEMGSTFHFLLPINEEQSPAQQSQ</sequence>
<dbReference type="SUPFAM" id="SSF55874">
    <property type="entry name" value="ATPase domain of HSP90 chaperone/DNA topoisomerase II/histidine kinase"/>
    <property type="match status" value="1"/>
</dbReference>
<dbReference type="SMART" id="SM00387">
    <property type="entry name" value="HATPase_c"/>
    <property type="match status" value="1"/>
</dbReference>
<dbReference type="InterPro" id="IPR035965">
    <property type="entry name" value="PAS-like_dom_sf"/>
</dbReference>
<keyword evidence="5" id="KW-0418">Kinase</keyword>
<dbReference type="FunFam" id="1.10.287.130:FF:000001">
    <property type="entry name" value="Two-component sensor histidine kinase"/>
    <property type="match status" value="1"/>
</dbReference>
<dbReference type="InterPro" id="IPR004358">
    <property type="entry name" value="Sig_transdc_His_kin-like_C"/>
</dbReference>
<dbReference type="GO" id="GO:0004721">
    <property type="term" value="F:phosphoprotein phosphatase activity"/>
    <property type="evidence" value="ECO:0007669"/>
    <property type="project" value="TreeGrafter"/>
</dbReference>
<dbReference type="AlphaFoldDB" id="A0A4U1CUR2"/>
<dbReference type="PRINTS" id="PR00344">
    <property type="entry name" value="BCTRLSENSOR"/>
</dbReference>
<dbReference type="EC" id="2.7.13.3" evidence="2"/>
<dbReference type="InterPro" id="IPR050351">
    <property type="entry name" value="BphY/WalK/GraS-like"/>
</dbReference>
<keyword evidence="3" id="KW-0597">Phosphoprotein</keyword>
<dbReference type="GO" id="GO:0000155">
    <property type="term" value="F:phosphorelay sensor kinase activity"/>
    <property type="evidence" value="ECO:0007669"/>
    <property type="project" value="InterPro"/>
</dbReference>
<dbReference type="InterPro" id="IPR036097">
    <property type="entry name" value="HisK_dim/P_sf"/>
</dbReference>
<dbReference type="PANTHER" id="PTHR45453">
    <property type="entry name" value="PHOSPHATE REGULON SENSOR PROTEIN PHOR"/>
    <property type="match status" value="1"/>
</dbReference>
<dbReference type="NCBIfam" id="TIGR00229">
    <property type="entry name" value="sensory_box"/>
    <property type="match status" value="1"/>
</dbReference>
<organism evidence="10 11">
    <name type="scientific">Pedobacter polaris</name>
    <dbReference type="NCBI Taxonomy" id="2571273"/>
    <lineage>
        <taxon>Bacteria</taxon>
        <taxon>Pseudomonadati</taxon>
        <taxon>Bacteroidota</taxon>
        <taxon>Sphingobacteriia</taxon>
        <taxon>Sphingobacteriales</taxon>
        <taxon>Sphingobacteriaceae</taxon>
        <taxon>Pedobacter</taxon>
    </lineage>
</organism>
<dbReference type="CDD" id="cd00082">
    <property type="entry name" value="HisKA"/>
    <property type="match status" value="1"/>
</dbReference>
<dbReference type="Gene3D" id="3.30.450.20">
    <property type="entry name" value="PAS domain"/>
    <property type="match status" value="1"/>
</dbReference>
<evidence type="ECO:0000256" key="4">
    <source>
        <dbReference type="ARBA" id="ARBA00022679"/>
    </source>
</evidence>
<dbReference type="SUPFAM" id="SSF55785">
    <property type="entry name" value="PYP-like sensor domain (PAS domain)"/>
    <property type="match status" value="1"/>
</dbReference>
<reference evidence="10 11" key="1">
    <citation type="submission" date="2019-04" db="EMBL/GenBank/DDBJ databases">
        <title>Pedobacter sp. RP-3-22 sp. nov., isolated from Arctic soil.</title>
        <authorList>
            <person name="Dahal R.H."/>
            <person name="Kim D.-U."/>
        </authorList>
    </citation>
    <scope>NUCLEOTIDE SEQUENCE [LARGE SCALE GENOMIC DNA]</scope>
    <source>
        <strain evidence="10 11">RP-3-22</strain>
    </source>
</reference>
<evidence type="ECO:0000256" key="2">
    <source>
        <dbReference type="ARBA" id="ARBA00012438"/>
    </source>
</evidence>
<dbReference type="SMART" id="SM00388">
    <property type="entry name" value="HisKA"/>
    <property type="match status" value="1"/>
</dbReference>
<evidence type="ECO:0000256" key="5">
    <source>
        <dbReference type="ARBA" id="ARBA00022777"/>
    </source>
</evidence>
<dbReference type="PROSITE" id="PS50112">
    <property type="entry name" value="PAS"/>
    <property type="match status" value="1"/>
</dbReference>
<evidence type="ECO:0000259" key="8">
    <source>
        <dbReference type="PROSITE" id="PS50109"/>
    </source>
</evidence>
<evidence type="ECO:0000313" key="11">
    <source>
        <dbReference type="Proteomes" id="UP000309488"/>
    </source>
</evidence>
<name>A0A4U1CUR2_9SPHI</name>
<dbReference type="Pfam" id="PF02518">
    <property type="entry name" value="HATPase_c"/>
    <property type="match status" value="1"/>
</dbReference>
<dbReference type="InterPro" id="IPR003594">
    <property type="entry name" value="HATPase_dom"/>
</dbReference>
<proteinExistence type="predicted"/>
<dbReference type="EMBL" id="SWBR01000002">
    <property type="protein sequence ID" value="TKC09879.1"/>
    <property type="molecule type" value="Genomic_DNA"/>
</dbReference>
<keyword evidence="7" id="KW-0472">Membrane</keyword>
<evidence type="ECO:0000259" key="9">
    <source>
        <dbReference type="PROSITE" id="PS50112"/>
    </source>
</evidence>
<dbReference type="Proteomes" id="UP000309488">
    <property type="component" value="Unassembled WGS sequence"/>
</dbReference>
<accession>A0A4U1CUR2</accession>
<dbReference type="SMART" id="SM00091">
    <property type="entry name" value="PAS"/>
    <property type="match status" value="1"/>
</dbReference>
<comment type="catalytic activity">
    <reaction evidence="1">
        <text>ATP + protein L-histidine = ADP + protein N-phospho-L-histidine.</text>
        <dbReference type="EC" id="2.7.13.3"/>
    </reaction>
</comment>
<dbReference type="PANTHER" id="PTHR45453:SF1">
    <property type="entry name" value="PHOSPHATE REGULON SENSOR PROTEIN PHOR"/>
    <property type="match status" value="1"/>
</dbReference>
<protein>
    <recommendedName>
        <fullName evidence="2">histidine kinase</fullName>
        <ecNumber evidence="2">2.7.13.3</ecNumber>
    </recommendedName>
</protein>
<evidence type="ECO:0000256" key="1">
    <source>
        <dbReference type="ARBA" id="ARBA00000085"/>
    </source>
</evidence>
<dbReference type="Pfam" id="PF00512">
    <property type="entry name" value="HisKA"/>
    <property type="match status" value="1"/>
</dbReference>